<accession>A0A8K0RLG0</accession>
<feature type="compositionally biased region" description="Basic and acidic residues" evidence="1">
    <location>
        <begin position="397"/>
        <end position="413"/>
    </location>
</feature>
<dbReference type="OrthoDB" id="5593352at2759"/>
<feature type="region of interest" description="Disordered" evidence="1">
    <location>
        <begin position="1"/>
        <end position="68"/>
    </location>
</feature>
<comment type="caution">
    <text evidence="3">The sequence shown here is derived from an EMBL/GenBank/DDBJ whole genome shotgun (WGS) entry which is preliminary data.</text>
</comment>
<feature type="compositionally biased region" description="Basic and acidic residues" evidence="1">
    <location>
        <begin position="619"/>
        <end position="636"/>
    </location>
</feature>
<keyword evidence="4" id="KW-1185">Reference proteome</keyword>
<feature type="compositionally biased region" description="Basic and acidic residues" evidence="1">
    <location>
        <begin position="306"/>
        <end position="343"/>
    </location>
</feature>
<feature type="compositionally biased region" description="Low complexity" evidence="1">
    <location>
        <begin position="34"/>
        <end position="44"/>
    </location>
</feature>
<evidence type="ECO:0000313" key="3">
    <source>
        <dbReference type="EMBL" id="KAH7095967.1"/>
    </source>
</evidence>
<name>A0A8K0RLG0_9PLEO</name>
<dbReference type="InterPro" id="IPR039712">
    <property type="entry name" value="Meu6"/>
</dbReference>
<gene>
    <name evidence="3" type="ORF">FB567DRAFT_45339</name>
</gene>
<dbReference type="InterPro" id="IPR039483">
    <property type="entry name" value="Meu6_PH_dom"/>
</dbReference>
<dbReference type="Pfam" id="PF15406">
    <property type="entry name" value="PH_6"/>
    <property type="match status" value="1"/>
</dbReference>
<feature type="region of interest" description="Disordered" evidence="1">
    <location>
        <begin position="369"/>
        <end position="672"/>
    </location>
</feature>
<dbReference type="PANTHER" id="PTHR42073:SF1">
    <property type="entry name" value="MEIOTIC EXPRESSION UP-REGULATED PROTEIN 6"/>
    <property type="match status" value="1"/>
</dbReference>
<feature type="domain" description="Meiotic expression up-regulated protein 6 PH" evidence="2">
    <location>
        <begin position="94"/>
        <end position="200"/>
    </location>
</feature>
<feature type="compositionally biased region" description="Basic residues" evidence="1">
    <location>
        <begin position="283"/>
        <end position="298"/>
    </location>
</feature>
<proteinExistence type="predicted"/>
<evidence type="ECO:0000313" key="4">
    <source>
        <dbReference type="Proteomes" id="UP000813461"/>
    </source>
</evidence>
<evidence type="ECO:0000259" key="2">
    <source>
        <dbReference type="Pfam" id="PF15406"/>
    </source>
</evidence>
<feature type="compositionally biased region" description="Basic and acidic residues" evidence="1">
    <location>
        <begin position="426"/>
        <end position="440"/>
    </location>
</feature>
<sequence>MSAVEAQKTADVPAAGTVEPAPAPVEPVKIDNFVTPTEGATPATEEPKAATEEATTAPAVVEEKKDEVKPEVKPAEPIYSGALGYKAPGLKNAFRYSKKYFWFGEEAVPASNLREYLRGEKPEVAHGVAAWSSQTGKGLLYFVKHADQKENPAGVLNLAYADNLHKDGTVAFAFKISGHKHAFEAQTAPERDGWFVAVEKAIAEAKEAKDGIESSEGYKEQKEKIGKPATLAAATAPSSTPKKSTDATAKPAETEPVAEGSTAVAPVRTGSSSSSSSDEEKKAKKSKSKSRSASRKRASIFGGLLGKKDKAEEKVEQKKEEHKAEKAEGEAAKTEPEVKKDEAPIVPVTESMLAMFPVKILTNRIPVSPTAPVITSDIPKTDEEVKTDAAPAAGAAEESKPVDSSAKVDEKPKPAKRGSIFGTFFEKVKSPTHEKKEHEVAPPVPAKETETVPAASKPLEEAQVAVPATVEPVQDSTTLKTDEAKPSEPKPTSTPTKEKAHFQFGKFFGGSKDRSKSPAATDKAPAPAEPSKVDEVAPQIEDTTAPVAPKAEEPIVAAPVTETKVEPTTQDKKEETPAKKEKRGSIFGSLGRTLSKATSKKDTAAKKETTPPTTVPETTEPKDDKIAEPAVEDKKKTPAVAAPAENSIGDVVPEAVTVGEAPKSNPTVSTTA</sequence>
<dbReference type="EMBL" id="JAGMVJ010000001">
    <property type="protein sequence ID" value="KAH7095967.1"/>
    <property type="molecule type" value="Genomic_DNA"/>
</dbReference>
<dbReference type="AlphaFoldDB" id="A0A8K0RLG0"/>
<evidence type="ECO:0000256" key="1">
    <source>
        <dbReference type="SAM" id="MobiDB-lite"/>
    </source>
</evidence>
<feature type="region of interest" description="Disordered" evidence="1">
    <location>
        <begin position="207"/>
        <end position="344"/>
    </location>
</feature>
<feature type="compositionally biased region" description="Low complexity" evidence="1">
    <location>
        <begin position="227"/>
        <end position="242"/>
    </location>
</feature>
<dbReference type="PANTHER" id="PTHR42073">
    <property type="entry name" value="MEIOTIC EXPRESSION UP-REGULATED PROTEIN 6"/>
    <property type="match status" value="1"/>
</dbReference>
<feature type="compositionally biased region" description="Basic and acidic residues" evidence="1">
    <location>
        <begin position="563"/>
        <end position="579"/>
    </location>
</feature>
<feature type="compositionally biased region" description="Basic and acidic residues" evidence="1">
    <location>
        <begin position="207"/>
        <end position="226"/>
    </location>
</feature>
<reference evidence="3" key="1">
    <citation type="journal article" date="2021" name="Nat. Commun.">
        <title>Genetic determinants of endophytism in the Arabidopsis root mycobiome.</title>
        <authorList>
            <person name="Mesny F."/>
            <person name="Miyauchi S."/>
            <person name="Thiergart T."/>
            <person name="Pickel B."/>
            <person name="Atanasova L."/>
            <person name="Karlsson M."/>
            <person name="Huettel B."/>
            <person name="Barry K.W."/>
            <person name="Haridas S."/>
            <person name="Chen C."/>
            <person name="Bauer D."/>
            <person name="Andreopoulos W."/>
            <person name="Pangilinan J."/>
            <person name="LaButti K."/>
            <person name="Riley R."/>
            <person name="Lipzen A."/>
            <person name="Clum A."/>
            <person name="Drula E."/>
            <person name="Henrissat B."/>
            <person name="Kohler A."/>
            <person name="Grigoriev I.V."/>
            <person name="Martin F.M."/>
            <person name="Hacquard S."/>
        </authorList>
    </citation>
    <scope>NUCLEOTIDE SEQUENCE</scope>
    <source>
        <strain evidence="3">MPI-SDFR-AT-0120</strain>
    </source>
</reference>
<dbReference type="Proteomes" id="UP000813461">
    <property type="component" value="Unassembled WGS sequence"/>
</dbReference>
<protein>
    <submittedName>
        <fullName evidence="3">Pleckstrin homology domain-containing protein</fullName>
    </submittedName>
</protein>
<organism evidence="3 4">
    <name type="scientific">Paraphoma chrysanthemicola</name>
    <dbReference type="NCBI Taxonomy" id="798071"/>
    <lineage>
        <taxon>Eukaryota</taxon>
        <taxon>Fungi</taxon>
        <taxon>Dikarya</taxon>
        <taxon>Ascomycota</taxon>
        <taxon>Pezizomycotina</taxon>
        <taxon>Dothideomycetes</taxon>
        <taxon>Pleosporomycetidae</taxon>
        <taxon>Pleosporales</taxon>
        <taxon>Pleosporineae</taxon>
        <taxon>Phaeosphaeriaceae</taxon>
        <taxon>Paraphoma</taxon>
    </lineage>
</organism>
<feature type="compositionally biased region" description="Basic and acidic residues" evidence="1">
    <location>
        <begin position="599"/>
        <end position="609"/>
    </location>
</feature>